<feature type="chain" id="PRO_5046424559" evidence="2">
    <location>
        <begin position="26"/>
        <end position="195"/>
    </location>
</feature>
<keyword evidence="2" id="KW-0732">Signal</keyword>
<feature type="signal peptide" evidence="2">
    <location>
        <begin position="1"/>
        <end position="25"/>
    </location>
</feature>
<gene>
    <name evidence="3" type="ORF">HDK90DRAFT_259484</name>
</gene>
<evidence type="ECO:0000313" key="4">
    <source>
        <dbReference type="Proteomes" id="UP001492380"/>
    </source>
</evidence>
<name>A0ABR1YR48_9PEZI</name>
<protein>
    <submittedName>
        <fullName evidence="3">Uncharacterized protein</fullName>
    </submittedName>
</protein>
<evidence type="ECO:0000256" key="1">
    <source>
        <dbReference type="SAM" id="MobiDB-lite"/>
    </source>
</evidence>
<keyword evidence="4" id="KW-1185">Reference proteome</keyword>
<feature type="compositionally biased region" description="Polar residues" evidence="1">
    <location>
        <begin position="136"/>
        <end position="145"/>
    </location>
</feature>
<evidence type="ECO:0000256" key="2">
    <source>
        <dbReference type="SAM" id="SignalP"/>
    </source>
</evidence>
<accession>A0ABR1YR48</accession>
<evidence type="ECO:0000313" key="3">
    <source>
        <dbReference type="EMBL" id="KAK8235918.1"/>
    </source>
</evidence>
<organism evidence="3 4">
    <name type="scientific">Phyllosticta capitalensis</name>
    <dbReference type="NCBI Taxonomy" id="121624"/>
    <lineage>
        <taxon>Eukaryota</taxon>
        <taxon>Fungi</taxon>
        <taxon>Dikarya</taxon>
        <taxon>Ascomycota</taxon>
        <taxon>Pezizomycotina</taxon>
        <taxon>Dothideomycetes</taxon>
        <taxon>Dothideomycetes incertae sedis</taxon>
        <taxon>Botryosphaeriales</taxon>
        <taxon>Phyllostictaceae</taxon>
        <taxon>Phyllosticta</taxon>
    </lineage>
</organism>
<feature type="region of interest" description="Disordered" evidence="1">
    <location>
        <begin position="90"/>
        <end position="150"/>
    </location>
</feature>
<reference evidence="3 4" key="1">
    <citation type="submission" date="2024-04" db="EMBL/GenBank/DDBJ databases">
        <title>Phyllosticta paracitricarpa is synonymous to the EU quarantine fungus P. citricarpa based on phylogenomic analyses.</title>
        <authorList>
            <consortium name="Lawrence Berkeley National Laboratory"/>
            <person name="Van Ingen-Buijs V.A."/>
            <person name="Van Westerhoven A.C."/>
            <person name="Haridas S."/>
            <person name="Skiadas P."/>
            <person name="Martin F."/>
            <person name="Groenewald J.Z."/>
            <person name="Crous P.W."/>
            <person name="Seidl M.F."/>
        </authorList>
    </citation>
    <scope>NUCLEOTIDE SEQUENCE [LARGE SCALE GENOMIC DNA]</scope>
    <source>
        <strain evidence="3 4">CBS 123374</strain>
    </source>
</reference>
<dbReference type="Proteomes" id="UP001492380">
    <property type="component" value="Unassembled WGS sequence"/>
</dbReference>
<proteinExistence type="predicted"/>
<comment type="caution">
    <text evidence="3">The sequence shown here is derived from an EMBL/GenBank/DDBJ whole genome shotgun (WGS) entry which is preliminary data.</text>
</comment>
<sequence length="195" mass="21114">MGFASASRAFGACFNELMLPAVLMAAIASPQTRLSDSLSSPCASSFQLWDCFTTVMASLFRHLLNTINSTALCAPLTLFHLSRISLPADPEERLRRSSRPHVSPSRNPLSQSLAAHEPMHPRAVSSQPGRHPSLSAEHTPSTPLTSHLPHAFASDSSLHHIAVGHHRLQTGILGKTPHAVGPQPQRRVCWWVSGT</sequence>
<dbReference type="EMBL" id="JBBWRZ010000005">
    <property type="protein sequence ID" value="KAK8235918.1"/>
    <property type="molecule type" value="Genomic_DNA"/>
</dbReference>